<feature type="compositionally biased region" description="Acidic residues" evidence="1">
    <location>
        <begin position="307"/>
        <end position="316"/>
    </location>
</feature>
<feature type="region of interest" description="Disordered" evidence="1">
    <location>
        <begin position="1"/>
        <end position="26"/>
    </location>
</feature>
<dbReference type="Proteomes" id="UP001291926">
    <property type="component" value="Unassembled WGS sequence"/>
</dbReference>
<accession>A0ABR0CTM1</accession>
<protein>
    <submittedName>
        <fullName evidence="2">Uncharacterized protein</fullName>
    </submittedName>
</protein>
<gene>
    <name evidence="2" type="ORF">RD792_013176</name>
</gene>
<organism evidence="2 3">
    <name type="scientific">Penstemon davidsonii</name>
    <dbReference type="NCBI Taxonomy" id="160366"/>
    <lineage>
        <taxon>Eukaryota</taxon>
        <taxon>Viridiplantae</taxon>
        <taxon>Streptophyta</taxon>
        <taxon>Embryophyta</taxon>
        <taxon>Tracheophyta</taxon>
        <taxon>Spermatophyta</taxon>
        <taxon>Magnoliopsida</taxon>
        <taxon>eudicotyledons</taxon>
        <taxon>Gunneridae</taxon>
        <taxon>Pentapetalae</taxon>
        <taxon>asterids</taxon>
        <taxon>lamiids</taxon>
        <taxon>Lamiales</taxon>
        <taxon>Plantaginaceae</taxon>
        <taxon>Cheloneae</taxon>
        <taxon>Penstemon</taxon>
    </lineage>
</organism>
<keyword evidence="3" id="KW-1185">Reference proteome</keyword>
<evidence type="ECO:0000313" key="3">
    <source>
        <dbReference type="Proteomes" id="UP001291926"/>
    </source>
</evidence>
<feature type="region of interest" description="Disordered" evidence="1">
    <location>
        <begin position="297"/>
        <end position="325"/>
    </location>
</feature>
<proteinExistence type="predicted"/>
<sequence length="397" mass="44997">MNHKKEKEDYVPSEIPNEGQDDDDITNDINAKKIETDVETKKRRITKKSQFLKCDLTSYIDRRKNSIRSEHVELDTSSSQEVFGSSSSSSTGAIAGRFARLLAAPVIALAHYRRRKPHPEVDLRWFKRFSLRELQVASDNFSNENLIARCGSERPESQLPLDWPKRKRIALGSARVMKQVGEAEIEKNIALMQEFTAVTNKAQSEISTLQLNVDCLNDQSGELKSNQLRMEANQLCMETILNHHCAENHIMDQNIKKLCAAVNITPDQLNPAADDKKGEEESAKRTVDDATIQVRDQRAAAGKPSEEEVLEEEADDKVEPKDVAKTDKELAASKYSAEEQLNPDVKYKRIEDIKARFEADERREKLKGLADVFSSGEDESSDEVEEEEEEEDEEAED</sequence>
<feature type="compositionally biased region" description="Acidic residues" evidence="1">
    <location>
        <begin position="376"/>
        <end position="397"/>
    </location>
</feature>
<reference evidence="2 3" key="1">
    <citation type="journal article" date="2023" name="bioRxiv">
        <title>Genome report: Whole genome sequence and annotation of Penstemon davidsonii.</title>
        <authorList>
            <person name="Ostevik K.L."/>
            <person name="Alabady M."/>
            <person name="Zhang M."/>
            <person name="Rausher M.D."/>
        </authorList>
    </citation>
    <scope>NUCLEOTIDE SEQUENCE [LARGE SCALE GENOMIC DNA]</scope>
    <source>
        <strain evidence="2">DNT005</strain>
        <tissue evidence="2">Whole leaf</tissue>
    </source>
</reference>
<feature type="region of interest" description="Disordered" evidence="1">
    <location>
        <begin position="368"/>
        <end position="397"/>
    </location>
</feature>
<comment type="caution">
    <text evidence="2">The sequence shown here is derived from an EMBL/GenBank/DDBJ whole genome shotgun (WGS) entry which is preliminary data.</text>
</comment>
<feature type="compositionally biased region" description="Basic and acidic residues" evidence="1">
    <location>
        <begin position="1"/>
        <end position="10"/>
    </location>
</feature>
<evidence type="ECO:0000256" key="1">
    <source>
        <dbReference type="SAM" id="MobiDB-lite"/>
    </source>
</evidence>
<dbReference type="EMBL" id="JAYDYQ010002686">
    <property type="protein sequence ID" value="KAK4480119.1"/>
    <property type="molecule type" value="Genomic_DNA"/>
</dbReference>
<name>A0ABR0CTM1_9LAMI</name>
<evidence type="ECO:0000313" key="2">
    <source>
        <dbReference type="EMBL" id="KAK4480119.1"/>
    </source>
</evidence>